<evidence type="ECO:0000313" key="1">
    <source>
        <dbReference type="EMBL" id="GAC72664.1"/>
    </source>
</evidence>
<dbReference type="Gene3D" id="3.20.20.60">
    <property type="entry name" value="Phosphoenolpyruvate-binding domains"/>
    <property type="match status" value="1"/>
</dbReference>
<dbReference type="CDD" id="cd00377">
    <property type="entry name" value="ICL_PEPM"/>
    <property type="match status" value="1"/>
</dbReference>
<dbReference type="GO" id="GO:0003824">
    <property type="term" value="F:catalytic activity"/>
    <property type="evidence" value="ECO:0007669"/>
    <property type="project" value="InterPro"/>
</dbReference>
<protein>
    <recommendedName>
        <fullName evidence="3">Carboxyphosphonoenolpyruvate phosphonomutase</fullName>
    </recommendedName>
</protein>
<dbReference type="SUPFAM" id="SSF51621">
    <property type="entry name" value="Phosphoenolpyruvate/pyruvate domain"/>
    <property type="match status" value="1"/>
</dbReference>
<gene>
    <name evidence="1" type="ORF">PANT_7d00216</name>
</gene>
<dbReference type="EMBL" id="DF196773">
    <property type="protein sequence ID" value="GAC72664.1"/>
    <property type="molecule type" value="Genomic_DNA"/>
</dbReference>
<dbReference type="InterPro" id="IPR015813">
    <property type="entry name" value="Pyrv/PenolPyrv_kinase-like_dom"/>
</dbReference>
<dbReference type="Pfam" id="PF13714">
    <property type="entry name" value="PEP_mutase"/>
    <property type="match status" value="1"/>
</dbReference>
<dbReference type="InterPro" id="IPR018523">
    <property type="entry name" value="Isocitrate_lyase_ph_CS"/>
</dbReference>
<dbReference type="STRING" id="1151754.M9LU96"/>
<accession>M9LU96</accession>
<dbReference type="AlphaFoldDB" id="M9LU96"/>
<sequence length="325" mass="33997">MTEETARQARTPAARLRQLMRDEDIVVAPGVFDGISARMALAAGHHALYQTGAGTSASRLARADLGFLGMSDMVGAAGVSIMADPTMTTPVIADADTGFGGAPQVARTVQEYHRAGIAALHIEDQVQSKRCGHLDSKQIVSAQDFISRIRAAVHARDSLPCAPEDRILIIARTDALAVEGFDEAMDRLSLARDAGADIGFLEGMNSSLQASTAIRKLPGWPLMANCVTGGKSPLWTVEHVKLIGFKIAIFPCAGIFPAAKALLASYSHLVQHGTGIEAQTDASKSTLDLGGADPAGLRNFFASMGLDHEVAIDQLAAGGTGLGNV</sequence>
<dbReference type="OrthoDB" id="1923844at2759"/>
<organism evidence="1 2">
    <name type="scientific">Pseudozyma antarctica (strain T-34)</name>
    <name type="common">Yeast</name>
    <name type="synonym">Candida antarctica</name>
    <dbReference type="NCBI Taxonomy" id="1151754"/>
    <lineage>
        <taxon>Eukaryota</taxon>
        <taxon>Fungi</taxon>
        <taxon>Dikarya</taxon>
        <taxon>Basidiomycota</taxon>
        <taxon>Ustilaginomycotina</taxon>
        <taxon>Ustilaginomycetes</taxon>
        <taxon>Ustilaginales</taxon>
        <taxon>Ustilaginaceae</taxon>
        <taxon>Moesziomyces</taxon>
    </lineage>
</organism>
<dbReference type="InterPro" id="IPR039556">
    <property type="entry name" value="ICL/PEPM"/>
</dbReference>
<dbReference type="InterPro" id="IPR040442">
    <property type="entry name" value="Pyrv_kinase-like_dom_sf"/>
</dbReference>
<dbReference type="PANTHER" id="PTHR42905:SF2">
    <property type="entry name" value="PHOSPHOENOLPYRUVATE CARBOXYLASE FAMILY PROTEIN"/>
    <property type="match status" value="1"/>
</dbReference>
<evidence type="ECO:0008006" key="3">
    <source>
        <dbReference type="Google" id="ProtNLM"/>
    </source>
</evidence>
<dbReference type="PANTHER" id="PTHR42905">
    <property type="entry name" value="PHOSPHOENOLPYRUVATE CARBOXYLASE"/>
    <property type="match status" value="1"/>
</dbReference>
<dbReference type="PROSITE" id="PS00161">
    <property type="entry name" value="ISOCITRATE_LYASE"/>
    <property type="match status" value="1"/>
</dbReference>
<dbReference type="Proteomes" id="UP000011976">
    <property type="component" value="Unassembled WGS sequence"/>
</dbReference>
<reference evidence="2" key="1">
    <citation type="journal article" date="2013" name="Genome Announc.">
        <title>Genome sequence of the basidiomycetous yeast Pseudozyma antarctica T-34, a producer of the glycolipid biosurfactants mannosylerythritol lipids.</title>
        <authorList>
            <person name="Morita T."/>
            <person name="Koike H."/>
            <person name="Koyama Y."/>
            <person name="Hagiwara H."/>
            <person name="Ito E."/>
            <person name="Fukuoka T."/>
            <person name="Imura T."/>
            <person name="Machida M."/>
            <person name="Kitamoto D."/>
        </authorList>
    </citation>
    <scope>NUCLEOTIDE SEQUENCE [LARGE SCALE GENOMIC DNA]</scope>
    <source>
        <strain evidence="2">T-34</strain>
    </source>
</reference>
<name>M9LU96_PSEA3</name>
<proteinExistence type="predicted"/>
<evidence type="ECO:0000313" key="2">
    <source>
        <dbReference type="Proteomes" id="UP000011976"/>
    </source>
</evidence>